<feature type="domain" description="Methyl-accepting transducer" evidence="12">
    <location>
        <begin position="272"/>
        <end position="501"/>
    </location>
</feature>
<dbReference type="RefSeq" id="WP_137731129.1">
    <property type="nucleotide sequence ID" value="NZ_BJCL01000001.1"/>
</dbReference>
<proteinExistence type="inferred from homology"/>
<organism evidence="15 16">
    <name type="scientific">Pseudaquabacterium pictum</name>
    <dbReference type="NCBI Taxonomy" id="2315236"/>
    <lineage>
        <taxon>Bacteria</taxon>
        <taxon>Pseudomonadati</taxon>
        <taxon>Pseudomonadota</taxon>
        <taxon>Betaproteobacteria</taxon>
        <taxon>Burkholderiales</taxon>
        <taxon>Sphaerotilaceae</taxon>
        <taxon>Pseudaquabacterium</taxon>
    </lineage>
</organism>
<sequence length="518" mass="54695">MRNNGPVTQREYLLPPGTTLVSTTDLQSHITYCNPAFVEVSGFERDELIGQPHNLVRHPDMPAEAYRDMWDTLKAGQPWTALVKNRRKNGDHYWVRANVTPVVEGGRTCGYMSVRTAPGRDEVATAEALYARMRDEATAGRLLHTLHQGDVHIAGLGAAVGRLLRPGIGARLSALTMAGTLAVGLSAGLLAQWGLGAAVVVSLLVGAGVSVWLRQLALAPLRQAVAVARRMSAGDLSAVLQADRQDEVGQLFRGMTQLNVNLQAIVGDVRREVEGITLASSEIAKGNHDLGQRTESQASNLQQTAASMEQITGTIRQTADTASTAAAMAGEAAEVAARSGQAANDVAQRMGEIRQSSQRIAEIIGTIDGISFQTNILALNAAVEAARAGEAGRGFAVVAAEVRALAQRTSSAAREIKVLIEDSSTKVEAGTRLAEATGDTTRQTQDVVRRVHALISEISTAAAEQSKGVSQVNAGITELDGITQQNAAMVEELSAAASSLHVQAEVVSQAVRIFRTAG</sequence>
<name>A0A480AIF3_9BURK</name>
<evidence type="ECO:0000259" key="14">
    <source>
        <dbReference type="PROSITE" id="PS50885"/>
    </source>
</evidence>
<evidence type="ECO:0000259" key="12">
    <source>
        <dbReference type="PROSITE" id="PS50111"/>
    </source>
</evidence>
<dbReference type="SMART" id="SM00304">
    <property type="entry name" value="HAMP"/>
    <property type="match status" value="1"/>
</dbReference>
<dbReference type="Proteomes" id="UP000301751">
    <property type="component" value="Unassembled WGS sequence"/>
</dbReference>
<dbReference type="CDD" id="cd00130">
    <property type="entry name" value="PAS"/>
    <property type="match status" value="1"/>
</dbReference>
<reference evidence="16" key="1">
    <citation type="submission" date="2019-03" db="EMBL/GenBank/DDBJ databases">
        <title>Aquabacterium pictum sp.nov., the first bacteriochlorophyll a-containing freshwater bacterium in the genus Aquabacterium of the class Betaproteobacteria.</title>
        <authorList>
            <person name="Hirose S."/>
            <person name="Tank M."/>
            <person name="Hara E."/>
            <person name="Tamaki H."/>
            <person name="Takaichi S."/>
            <person name="Haruta S."/>
            <person name="Hanada S."/>
        </authorList>
    </citation>
    <scope>NUCLEOTIDE SEQUENCE [LARGE SCALE GENOMIC DNA]</scope>
    <source>
        <strain evidence="16">W35</strain>
    </source>
</reference>
<evidence type="ECO:0000256" key="7">
    <source>
        <dbReference type="ARBA" id="ARBA00022989"/>
    </source>
</evidence>
<dbReference type="FunFam" id="1.10.287.950:FF:000001">
    <property type="entry name" value="Methyl-accepting chemotaxis sensory transducer"/>
    <property type="match status" value="1"/>
</dbReference>
<dbReference type="Gene3D" id="1.10.287.950">
    <property type="entry name" value="Methyl-accepting chemotaxis protein"/>
    <property type="match status" value="1"/>
</dbReference>
<dbReference type="PANTHER" id="PTHR43531:SF7">
    <property type="entry name" value="AEROTAXIS RECEPTOR"/>
    <property type="match status" value="1"/>
</dbReference>
<feature type="transmembrane region" description="Helical" evidence="11">
    <location>
        <begin position="195"/>
        <end position="213"/>
    </location>
</feature>
<dbReference type="CDD" id="cd06225">
    <property type="entry name" value="HAMP"/>
    <property type="match status" value="1"/>
</dbReference>
<evidence type="ECO:0000256" key="9">
    <source>
        <dbReference type="ARBA" id="ARBA00029447"/>
    </source>
</evidence>
<feature type="domain" description="HAMP" evidence="14">
    <location>
        <begin position="215"/>
        <end position="267"/>
    </location>
</feature>
<dbReference type="AlphaFoldDB" id="A0A480AIF3"/>
<evidence type="ECO:0000256" key="11">
    <source>
        <dbReference type="SAM" id="Phobius"/>
    </source>
</evidence>
<feature type="transmembrane region" description="Helical" evidence="11">
    <location>
        <begin position="172"/>
        <end position="189"/>
    </location>
</feature>
<evidence type="ECO:0000256" key="6">
    <source>
        <dbReference type="ARBA" id="ARBA00022692"/>
    </source>
</evidence>
<dbReference type="InterPro" id="IPR013655">
    <property type="entry name" value="PAS_fold_3"/>
</dbReference>
<dbReference type="NCBIfam" id="TIGR00229">
    <property type="entry name" value="sensory_box"/>
    <property type="match status" value="1"/>
</dbReference>
<dbReference type="GO" id="GO:0007165">
    <property type="term" value="P:signal transduction"/>
    <property type="evidence" value="ECO:0007669"/>
    <property type="project" value="UniProtKB-KW"/>
</dbReference>
<dbReference type="SUPFAM" id="SSF58104">
    <property type="entry name" value="Methyl-accepting chemotaxis protein (MCP) signaling domain"/>
    <property type="match status" value="1"/>
</dbReference>
<protein>
    <submittedName>
        <fullName evidence="15">Methyl-accepting chemotaxis protein</fullName>
    </submittedName>
</protein>
<dbReference type="PROSITE" id="PS50885">
    <property type="entry name" value="HAMP"/>
    <property type="match status" value="1"/>
</dbReference>
<keyword evidence="7 11" id="KW-1133">Transmembrane helix</keyword>
<evidence type="ECO:0000313" key="15">
    <source>
        <dbReference type="EMBL" id="GCL61371.1"/>
    </source>
</evidence>
<dbReference type="PRINTS" id="PR00260">
    <property type="entry name" value="CHEMTRNSDUCR"/>
</dbReference>
<dbReference type="PROSITE" id="PS50111">
    <property type="entry name" value="CHEMOTAXIS_TRANSDUC_2"/>
    <property type="match status" value="1"/>
</dbReference>
<dbReference type="GO" id="GO:0005886">
    <property type="term" value="C:plasma membrane"/>
    <property type="evidence" value="ECO:0007669"/>
    <property type="project" value="UniProtKB-SubCell"/>
</dbReference>
<dbReference type="CDD" id="cd11386">
    <property type="entry name" value="MCP_signal"/>
    <property type="match status" value="1"/>
</dbReference>
<dbReference type="SUPFAM" id="SSF55785">
    <property type="entry name" value="PYP-like sensor domain (PAS domain)"/>
    <property type="match status" value="1"/>
</dbReference>
<dbReference type="SMART" id="SM00091">
    <property type="entry name" value="PAS"/>
    <property type="match status" value="1"/>
</dbReference>
<dbReference type="SMART" id="SM00283">
    <property type="entry name" value="MA"/>
    <property type="match status" value="1"/>
</dbReference>
<evidence type="ECO:0000256" key="4">
    <source>
        <dbReference type="ARBA" id="ARBA00022500"/>
    </source>
</evidence>
<keyword evidence="8 11" id="KW-0472">Membrane</keyword>
<dbReference type="InterPro" id="IPR035965">
    <property type="entry name" value="PAS-like_dom_sf"/>
</dbReference>
<accession>A0A480AIF3</accession>
<keyword evidence="5" id="KW-0997">Cell inner membrane</keyword>
<dbReference type="GO" id="GO:0004888">
    <property type="term" value="F:transmembrane signaling receptor activity"/>
    <property type="evidence" value="ECO:0007669"/>
    <property type="project" value="InterPro"/>
</dbReference>
<dbReference type="PANTHER" id="PTHR43531">
    <property type="entry name" value="PROTEIN ICFG"/>
    <property type="match status" value="1"/>
</dbReference>
<evidence type="ECO:0000313" key="16">
    <source>
        <dbReference type="Proteomes" id="UP000301751"/>
    </source>
</evidence>
<evidence type="ECO:0000256" key="2">
    <source>
        <dbReference type="ARBA" id="ARBA00022475"/>
    </source>
</evidence>
<evidence type="ECO:0000259" key="13">
    <source>
        <dbReference type="PROSITE" id="PS50112"/>
    </source>
</evidence>
<dbReference type="PROSITE" id="PS50112">
    <property type="entry name" value="PAS"/>
    <property type="match status" value="1"/>
</dbReference>
<evidence type="ECO:0000256" key="5">
    <source>
        <dbReference type="ARBA" id="ARBA00022519"/>
    </source>
</evidence>
<keyword evidence="6 11" id="KW-0812">Transmembrane</keyword>
<keyword evidence="10" id="KW-0807">Transducer</keyword>
<evidence type="ECO:0000256" key="8">
    <source>
        <dbReference type="ARBA" id="ARBA00023136"/>
    </source>
</evidence>
<comment type="similarity">
    <text evidence="9">Belongs to the methyl-accepting chemotaxis (MCP) protein family.</text>
</comment>
<dbReference type="InterPro" id="IPR051310">
    <property type="entry name" value="MCP_chemotaxis"/>
</dbReference>
<dbReference type="Pfam" id="PF08447">
    <property type="entry name" value="PAS_3"/>
    <property type="match status" value="1"/>
</dbReference>
<dbReference type="GO" id="GO:0052131">
    <property type="term" value="P:positive aerotaxis"/>
    <property type="evidence" value="ECO:0007669"/>
    <property type="project" value="UniProtKB-ARBA"/>
</dbReference>
<dbReference type="OrthoDB" id="9806477at2"/>
<dbReference type="Pfam" id="PF00015">
    <property type="entry name" value="MCPsignal"/>
    <property type="match status" value="1"/>
</dbReference>
<comment type="subcellular location">
    <subcellularLocation>
        <location evidence="1">Cell inner membrane</location>
        <topology evidence="1">Multi-pass membrane protein</topology>
    </subcellularLocation>
</comment>
<evidence type="ECO:0000256" key="1">
    <source>
        <dbReference type="ARBA" id="ARBA00004429"/>
    </source>
</evidence>
<dbReference type="InterPro" id="IPR004089">
    <property type="entry name" value="MCPsignal_dom"/>
</dbReference>
<feature type="domain" description="PAS" evidence="13">
    <location>
        <begin position="25"/>
        <end position="76"/>
    </location>
</feature>
<dbReference type="InterPro" id="IPR004090">
    <property type="entry name" value="Chemotax_Me-accpt_rcpt"/>
</dbReference>
<keyword evidence="16" id="KW-1185">Reference proteome</keyword>
<keyword evidence="2" id="KW-1003">Cell membrane</keyword>
<gene>
    <name evidence="15" type="ORF">AQPW35_04520</name>
</gene>
<dbReference type="InterPro" id="IPR003660">
    <property type="entry name" value="HAMP_dom"/>
</dbReference>
<dbReference type="InterPro" id="IPR000014">
    <property type="entry name" value="PAS"/>
</dbReference>
<keyword evidence="3" id="KW-0488">Methylation</keyword>
<dbReference type="EMBL" id="BJCL01000001">
    <property type="protein sequence ID" value="GCL61371.1"/>
    <property type="molecule type" value="Genomic_DNA"/>
</dbReference>
<keyword evidence="4" id="KW-0145">Chemotaxis</keyword>
<evidence type="ECO:0000256" key="3">
    <source>
        <dbReference type="ARBA" id="ARBA00022481"/>
    </source>
</evidence>
<dbReference type="Gene3D" id="3.30.450.20">
    <property type="entry name" value="PAS domain"/>
    <property type="match status" value="1"/>
</dbReference>
<dbReference type="FunFam" id="3.30.450.20:FF:000046">
    <property type="entry name" value="Aerotaxis sensor receptor"/>
    <property type="match status" value="1"/>
</dbReference>
<evidence type="ECO:0000256" key="10">
    <source>
        <dbReference type="PROSITE-ProRule" id="PRU00284"/>
    </source>
</evidence>
<dbReference type="Pfam" id="PF00672">
    <property type="entry name" value="HAMP"/>
    <property type="match status" value="1"/>
</dbReference>
<comment type="caution">
    <text evidence="15">The sequence shown here is derived from an EMBL/GenBank/DDBJ whole genome shotgun (WGS) entry which is preliminary data.</text>
</comment>